<dbReference type="OrthoDB" id="3362246at2759"/>
<dbReference type="Proteomes" id="UP000027265">
    <property type="component" value="Unassembled WGS sequence"/>
</dbReference>
<feature type="region of interest" description="Disordered" evidence="1">
    <location>
        <begin position="119"/>
        <end position="187"/>
    </location>
</feature>
<protein>
    <submittedName>
        <fullName evidence="3">Uncharacterized protein</fullName>
    </submittedName>
</protein>
<evidence type="ECO:0000313" key="3">
    <source>
        <dbReference type="EMBL" id="KDQ59239.1"/>
    </source>
</evidence>
<evidence type="ECO:0000313" key="4">
    <source>
        <dbReference type="Proteomes" id="UP000027265"/>
    </source>
</evidence>
<accession>A0A067PWZ2</accession>
<dbReference type="PANTHER" id="PTHR37487">
    <property type="entry name" value="CHROMOSOME 1, WHOLE GENOME SHOTGUN SEQUENCE"/>
    <property type="match status" value="1"/>
</dbReference>
<feature type="chain" id="PRO_5001643542" evidence="2">
    <location>
        <begin position="20"/>
        <end position="214"/>
    </location>
</feature>
<sequence length="214" mass="20622">MKFLSTTFAVASLVAGALAQLTINTPASVVECEPVLLSWTSGTPPYYLSILPGGQPSAAPLYQFPQQTGTSVTWVVNIASGTSIGLTLRDSTGTTAQSAPFTIIPGTSTSCLNSNATTTTGAGSTTAGSPSSSAAGSTTGTSTTPGSSTSTPGTSPTLLGTTTHAATTGTTPASTTHTTAPASSTTAASGASSSFLVQGGVVAVVGAAVAALLV</sequence>
<dbReference type="EMBL" id="KL197716">
    <property type="protein sequence ID" value="KDQ59239.1"/>
    <property type="molecule type" value="Genomic_DNA"/>
</dbReference>
<keyword evidence="4" id="KW-1185">Reference proteome</keyword>
<organism evidence="3 4">
    <name type="scientific">Jaapia argillacea MUCL 33604</name>
    <dbReference type="NCBI Taxonomy" id="933084"/>
    <lineage>
        <taxon>Eukaryota</taxon>
        <taxon>Fungi</taxon>
        <taxon>Dikarya</taxon>
        <taxon>Basidiomycota</taxon>
        <taxon>Agaricomycotina</taxon>
        <taxon>Agaricomycetes</taxon>
        <taxon>Agaricomycetidae</taxon>
        <taxon>Jaapiales</taxon>
        <taxon>Jaapiaceae</taxon>
        <taxon>Jaapia</taxon>
    </lineage>
</organism>
<gene>
    <name evidence="3" type="ORF">JAAARDRAFT_206173</name>
</gene>
<dbReference type="PANTHER" id="PTHR37487:SF2">
    <property type="entry name" value="EXPRESSED PROTEIN"/>
    <property type="match status" value="1"/>
</dbReference>
<name>A0A067PWZ2_9AGAM</name>
<proteinExistence type="predicted"/>
<evidence type="ECO:0000256" key="2">
    <source>
        <dbReference type="SAM" id="SignalP"/>
    </source>
</evidence>
<dbReference type="InParanoid" id="A0A067PWZ2"/>
<dbReference type="AlphaFoldDB" id="A0A067PWZ2"/>
<reference evidence="4" key="1">
    <citation type="journal article" date="2014" name="Proc. Natl. Acad. Sci. U.S.A.">
        <title>Extensive sampling of basidiomycete genomes demonstrates inadequacy of the white-rot/brown-rot paradigm for wood decay fungi.</title>
        <authorList>
            <person name="Riley R."/>
            <person name="Salamov A.A."/>
            <person name="Brown D.W."/>
            <person name="Nagy L.G."/>
            <person name="Floudas D."/>
            <person name="Held B.W."/>
            <person name="Levasseur A."/>
            <person name="Lombard V."/>
            <person name="Morin E."/>
            <person name="Otillar R."/>
            <person name="Lindquist E.A."/>
            <person name="Sun H."/>
            <person name="LaButti K.M."/>
            <person name="Schmutz J."/>
            <person name="Jabbour D."/>
            <person name="Luo H."/>
            <person name="Baker S.E."/>
            <person name="Pisabarro A.G."/>
            <person name="Walton J.D."/>
            <person name="Blanchette R.A."/>
            <person name="Henrissat B."/>
            <person name="Martin F."/>
            <person name="Cullen D."/>
            <person name="Hibbett D.S."/>
            <person name="Grigoriev I.V."/>
        </authorList>
    </citation>
    <scope>NUCLEOTIDE SEQUENCE [LARGE SCALE GENOMIC DNA]</scope>
    <source>
        <strain evidence="4">MUCL 33604</strain>
    </source>
</reference>
<keyword evidence="2" id="KW-0732">Signal</keyword>
<dbReference type="STRING" id="933084.A0A067PWZ2"/>
<feature type="signal peptide" evidence="2">
    <location>
        <begin position="1"/>
        <end position="19"/>
    </location>
</feature>
<evidence type="ECO:0000256" key="1">
    <source>
        <dbReference type="SAM" id="MobiDB-lite"/>
    </source>
</evidence>
<dbReference type="HOGENOM" id="CLU_063099_1_1_1"/>